<dbReference type="EMBL" id="JAIWYP010000001">
    <property type="protein sequence ID" value="KAH3891177.1"/>
    <property type="molecule type" value="Genomic_DNA"/>
</dbReference>
<dbReference type="AlphaFoldDB" id="A0A9D4NDB6"/>
<reference evidence="1" key="1">
    <citation type="journal article" date="2019" name="bioRxiv">
        <title>The Genome of the Zebra Mussel, Dreissena polymorpha: A Resource for Invasive Species Research.</title>
        <authorList>
            <person name="McCartney M.A."/>
            <person name="Auch B."/>
            <person name="Kono T."/>
            <person name="Mallez S."/>
            <person name="Zhang Y."/>
            <person name="Obille A."/>
            <person name="Becker A."/>
            <person name="Abrahante J.E."/>
            <person name="Garbe J."/>
            <person name="Badalamenti J.P."/>
            <person name="Herman A."/>
            <person name="Mangelson H."/>
            <person name="Liachko I."/>
            <person name="Sullivan S."/>
            <person name="Sone E.D."/>
            <person name="Koren S."/>
            <person name="Silverstein K.A.T."/>
            <person name="Beckman K.B."/>
            <person name="Gohl D.M."/>
        </authorList>
    </citation>
    <scope>NUCLEOTIDE SEQUENCE</scope>
    <source>
        <strain evidence="1">Duluth1</strain>
        <tissue evidence="1">Whole animal</tissue>
    </source>
</reference>
<reference evidence="1" key="2">
    <citation type="submission" date="2020-11" db="EMBL/GenBank/DDBJ databases">
        <authorList>
            <person name="McCartney M.A."/>
            <person name="Auch B."/>
            <person name="Kono T."/>
            <person name="Mallez S."/>
            <person name="Becker A."/>
            <person name="Gohl D.M."/>
            <person name="Silverstein K.A.T."/>
            <person name="Koren S."/>
            <person name="Bechman K.B."/>
            <person name="Herman A."/>
            <person name="Abrahante J.E."/>
            <person name="Garbe J."/>
        </authorList>
    </citation>
    <scope>NUCLEOTIDE SEQUENCE</scope>
    <source>
        <strain evidence="1">Duluth1</strain>
        <tissue evidence="1">Whole animal</tissue>
    </source>
</reference>
<sequence length="83" mass="9271">MKIVLFDVYVIHGISELGTFQNHAQIYRDWRFRTISSSLLACRSSARRRSSSSLMACSSRSRCCSASRSASSSCHRASASSRF</sequence>
<organism evidence="1 2">
    <name type="scientific">Dreissena polymorpha</name>
    <name type="common">Zebra mussel</name>
    <name type="synonym">Mytilus polymorpha</name>
    <dbReference type="NCBI Taxonomy" id="45954"/>
    <lineage>
        <taxon>Eukaryota</taxon>
        <taxon>Metazoa</taxon>
        <taxon>Spiralia</taxon>
        <taxon>Lophotrochozoa</taxon>
        <taxon>Mollusca</taxon>
        <taxon>Bivalvia</taxon>
        <taxon>Autobranchia</taxon>
        <taxon>Heteroconchia</taxon>
        <taxon>Euheterodonta</taxon>
        <taxon>Imparidentia</taxon>
        <taxon>Neoheterodontei</taxon>
        <taxon>Myida</taxon>
        <taxon>Dreissenoidea</taxon>
        <taxon>Dreissenidae</taxon>
        <taxon>Dreissena</taxon>
    </lineage>
</organism>
<proteinExistence type="predicted"/>
<evidence type="ECO:0000313" key="1">
    <source>
        <dbReference type="EMBL" id="KAH3891177.1"/>
    </source>
</evidence>
<dbReference type="Proteomes" id="UP000828390">
    <property type="component" value="Unassembled WGS sequence"/>
</dbReference>
<protein>
    <submittedName>
        <fullName evidence="1">Uncharacterized protein</fullName>
    </submittedName>
</protein>
<gene>
    <name evidence="1" type="ORF">DPMN_015266</name>
</gene>
<name>A0A9D4NDB6_DREPO</name>
<evidence type="ECO:0000313" key="2">
    <source>
        <dbReference type="Proteomes" id="UP000828390"/>
    </source>
</evidence>
<keyword evidence="2" id="KW-1185">Reference proteome</keyword>
<accession>A0A9D4NDB6</accession>
<comment type="caution">
    <text evidence="1">The sequence shown here is derived from an EMBL/GenBank/DDBJ whole genome shotgun (WGS) entry which is preliminary data.</text>
</comment>